<sequence length="161" mass="17914">MTFGYQYQHINQSKANQHFKQLQTTSNNFKQLQTTSNNFLTTLHFASKQTNKQTTPHSTNQPTNQPTKQIKMSALSTALFLNHPENDAVFSKMSTPATSPVASPAQSQRSSVSSDREVASTHKNSAFSKIGRKIAKAAKEHHKSVNSAFTAYYGLPIVERK</sequence>
<gene>
    <name evidence="2" type="ORF">VTL71DRAFT_14946</name>
</gene>
<name>A0ABR4CF73_9HELO</name>
<proteinExistence type="predicted"/>
<feature type="region of interest" description="Disordered" evidence="1">
    <location>
        <begin position="90"/>
        <end position="125"/>
    </location>
</feature>
<feature type="compositionally biased region" description="Low complexity" evidence="1">
    <location>
        <begin position="99"/>
        <end position="113"/>
    </location>
</feature>
<comment type="caution">
    <text evidence="2">The sequence shown here is derived from an EMBL/GenBank/DDBJ whole genome shotgun (WGS) entry which is preliminary data.</text>
</comment>
<evidence type="ECO:0000313" key="2">
    <source>
        <dbReference type="EMBL" id="KAL2068609.1"/>
    </source>
</evidence>
<protein>
    <submittedName>
        <fullName evidence="2">Uncharacterized protein</fullName>
    </submittedName>
</protein>
<keyword evidence="3" id="KW-1185">Reference proteome</keyword>
<accession>A0ABR4CF73</accession>
<evidence type="ECO:0000256" key="1">
    <source>
        <dbReference type="SAM" id="MobiDB-lite"/>
    </source>
</evidence>
<dbReference type="EMBL" id="JAZHXI010000008">
    <property type="protein sequence ID" value="KAL2068609.1"/>
    <property type="molecule type" value="Genomic_DNA"/>
</dbReference>
<evidence type="ECO:0000313" key="3">
    <source>
        <dbReference type="Proteomes" id="UP001595075"/>
    </source>
</evidence>
<dbReference type="Proteomes" id="UP001595075">
    <property type="component" value="Unassembled WGS sequence"/>
</dbReference>
<organism evidence="2 3">
    <name type="scientific">Oculimacula yallundae</name>
    <dbReference type="NCBI Taxonomy" id="86028"/>
    <lineage>
        <taxon>Eukaryota</taxon>
        <taxon>Fungi</taxon>
        <taxon>Dikarya</taxon>
        <taxon>Ascomycota</taxon>
        <taxon>Pezizomycotina</taxon>
        <taxon>Leotiomycetes</taxon>
        <taxon>Helotiales</taxon>
        <taxon>Ploettnerulaceae</taxon>
        <taxon>Oculimacula</taxon>
    </lineage>
</organism>
<reference evidence="2 3" key="1">
    <citation type="journal article" date="2024" name="Commun. Biol.">
        <title>Comparative genomic analysis of thermophilic fungi reveals convergent evolutionary adaptations and gene losses.</title>
        <authorList>
            <person name="Steindorff A.S."/>
            <person name="Aguilar-Pontes M.V."/>
            <person name="Robinson A.J."/>
            <person name="Andreopoulos B."/>
            <person name="LaButti K."/>
            <person name="Kuo A."/>
            <person name="Mondo S."/>
            <person name="Riley R."/>
            <person name="Otillar R."/>
            <person name="Haridas S."/>
            <person name="Lipzen A."/>
            <person name="Grimwood J."/>
            <person name="Schmutz J."/>
            <person name="Clum A."/>
            <person name="Reid I.D."/>
            <person name="Moisan M.C."/>
            <person name="Butler G."/>
            <person name="Nguyen T.T.M."/>
            <person name="Dewar K."/>
            <person name="Conant G."/>
            <person name="Drula E."/>
            <person name="Henrissat B."/>
            <person name="Hansel C."/>
            <person name="Singer S."/>
            <person name="Hutchinson M.I."/>
            <person name="de Vries R.P."/>
            <person name="Natvig D.O."/>
            <person name="Powell A.J."/>
            <person name="Tsang A."/>
            <person name="Grigoriev I.V."/>
        </authorList>
    </citation>
    <scope>NUCLEOTIDE SEQUENCE [LARGE SCALE GENOMIC DNA]</scope>
    <source>
        <strain evidence="2 3">CBS 494.80</strain>
    </source>
</reference>